<dbReference type="SUPFAM" id="SSF51120">
    <property type="entry name" value="beta-Roll"/>
    <property type="match status" value="1"/>
</dbReference>
<dbReference type="Gene3D" id="2.150.10.10">
    <property type="entry name" value="Serralysin-like metalloprotease, C-terminal"/>
    <property type="match status" value="1"/>
</dbReference>
<dbReference type="PRINTS" id="PR00313">
    <property type="entry name" value="CABNDNGRPT"/>
</dbReference>
<reference evidence="8 9" key="1">
    <citation type="submission" date="2019-09" db="EMBL/GenBank/DDBJ databases">
        <title>The draft genomes of Allium pathogen Pseudomonas sp.</title>
        <authorList>
            <person name="Fujikawa T."/>
            <person name="Sawada H."/>
        </authorList>
    </citation>
    <scope>NUCLEOTIDE SEQUENCE [LARGE SCALE GENOMIC DNA]</scope>
    <source>
        <strain evidence="8 9">MAFF 730085</strain>
    </source>
</reference>
<dbReference type="GO" id="GO:0005615">
    <property type="term" value="C:extracellular space"/>
    <property type="evidence" value="ECO:0007669"/>
    <property type="project" value="InterPro"/>
</dbReference>
<dbReference type="InterPro" id="IPR013858">
    <property type="entry name" value="Peptidase_M10B_C"/>
</dbReference>
<dbReference type="RefSeq" id="WP_152748940.1">
    <property type="nucleotide sequence ID" value="NZ_VUBA01000040.1"/>
</dbReference>
<keyword evidence="3" id="KW-0964">Secreted</keyword>
<dbReference type="InterPro" id="IPR001343">
    <property type="entry name" value="Hemolysn_Ca-bd"/>
</dbReference>
<evidence type="ECO:0000256" key="1">
    <source>
        <dbReference type="ARBA" id="ARBA00001913"/>
    </source>
</evidence>
<dbReference type="Pfam" id="PF00353">
    <property type="entry name" value="HemolysinCabind"/>
    <property type="match status" value="1"/>
</dbReference>
<dbReference type="GO" id="GO:0008237">
    <property type="term" value="F:metallopeptidase activity"/>
    <property type="evidence" value="ECO:0007669"/>
    <property type="project" value="InterPro"/>
</dbReference>
<dbReference type="GO" id="GO:0005509">
    <property type="term" value="F:calcium ion binding"/>
    <property type="evidence" value="ECO:0007669"/>
    <property type="project" value="InterPro"/>
</dbReference>
<evidence type="ECO:0000256" key="5">
    <source>
        <dbReference type="ARBA" id="ARBA00022837"/>
    </source>
</evidence>
<keyword evidence="4" id="KW-0677">Repeat</keyword>
<dbReference type="Gene3D" id="3.40.390.10">
    <property type="entry name" value="Collagenase (Catalytic Domain)"/>
    <property type="match status" value="1"/>
</dbReference>
<dbReference type="Pfam" id="PF08548">
    <property type="entry name" value="Peptidase_M10_C"/>
    <property type="match status" value="1"/>
</dbReference>
<evidence type="ECO:0000256" key="2">
    <source>
        <dbReference type="ARBA" id="ARBA00004613"/>
    </source>
</evidence>
<comment type="subcellular location">
    <subcellularLocation>
        <location evidence="2">Secreted</location>
    </subcellularLocation>
</comment>
<evidence type="ECO:0000313" key="8">
    <source>
        <dbReference type="EMBL" id="MPQ83720.1"/>
    </source>
</evidence>
<dbReference type="Proteomes" id="UP000325438">
    <property type="component" value="Unassembled WGS sequence"/>
</dbReference>
<feature type="compositionally biased region" description="Basic and acidic residues" evidence="6">
    <location>
        <begin position="16"/>
        <end position="31"/>
    </location>
</feature>
<comment type="caution">
    <text evidence="8">The sequence shown here is derived from an EMBL/GenBank/DDBJ whole genome shotgun (WGS) entry which is preliminary data.</text>
</comment>
<dbReference type="InterPro" id="IPR024079">
    <property type="entry name" value="MetalloPept_cat_dom_sf"/>
</dbReference>
<sequence>MRINQAPVSTGYDVVQRAHEENKRGGEKRSEDEDPSLTSAQAADRLNRAGSRWRDSNRNGKTELSFEFTTAPPRGFREFKRINSKSGIDKVLPLSLLHKALINKAHQEYADVANLTFTEQARGASEGHLTYRGFGIGNNASTILGSAQKPNPRYPEAQGAVWLRLAEQTSGPRNPANADKNDMINEKWRSVMIHELGHGLGLDHPHGDENERLEPQYYAEDLRTYTVMSYTTPFLNDAEESVHPVSLMMDDMRAIQAKYGANYATRNGNTTYGFNSNTDRDQYSLKTAQDKPLFSVWDGGGWDTLDFSGFRQDQTINLNAGSFSSVAGLQGNVGIAHGVTIEEARGGQGKNTLIGNAAFNVLRGGRSDDIVYGGSGGAQMWGGAGANTFVFDATSSGKPNLVMDFVSGKDKLDLSGVSRQSGPLNFVSRLPIDRRKQQDPNNPTFMTKPGDVLVNYDPKVQRTLLRMDTTGDGRLDLQIFVTGKVDVRKDIFV</sequence>
<comment type="cofactor">
    <cofactor evidence="1">
        <name>Ca(2+)</name>
        <dbReference type="ChEBI" id="CHEBI:29108"/>
    </cofactor>
</comment>
<evidence type="ECO:0000256" key="6">
    <source>
        <dbReference type="SAM" id="MobiDB-lite"/>
    </source>
</evidence>
<gene>
    <name evidence="8" type="ORF">F0170_06805</name>
</gene>
<evidence type="ECO:0000256" key="4">
    <source>
        <dbReference type="ARBA" id="ARBA00022737"/>
    </source>
</evidence>
<organism evidence="8 9">
    <name type="scientific">Pseudomonas kitaguniensis</name>
    <dbReference type="NCBI Taxonomy" id="2607908"/>
    <lineage>
        <taxon>Bacteria</taxon>
        <taxon>Pseudomonadati</taxon>
        <taxon>Pseudomonadota</taxon>
        <taxon>Gammaproteobacteria</taxon>
        <taxon>Pseudomonadales</taxon>
        <taxon>Pseudomonadaceae</taxon>
        <taxon>Pseudomonas</taxon>
    </lineage>
</organism>
<evidence type="ECO:0000259" key="7">
    <source>
        <dbReference type="Pfam" id="PF08548"/>
    </source>
</evidence>
<dbReference type="EMBL" id="VUBA01000040">
    <property type="protein sequence ID" value="MPQ83720.1"/>
    <property type="molecule type" value="Genomic_DNA"/>
</dbReference>
<evidence type="ECO:0000256" key="3">
    <source>
        <dbReference type="ARBA" id="ARBA00022525"/>
    </source>
</evidence>
<feature type="domain" description="Peptidase M10 serralysin C-terminal" evidence="7">
    <location>
        <begin position="261"/>
        <end position="493"/>
    </location>
</feature>
<protein>
    <submittedName>
        <fullName evidence="8">Serine 3-dehydrogenase</fullName>
    </submittedName>
</protein>
<proteinExistence type="predicted"/>
<name>A0A5N7JQQ2_9PSED</name>
<dbReference type="SUPFAM" id="SSF55486">
    <property type="entry name" value="Metalloproteases ('zincins'), catalytic domain"/>
    <property type="match status" value="1"/>
</dbReference>
<accession>A0A5N7JQQ2</accession>
<evidence type="ECO:0000313" key="9">
    <source>
        <dbReference type="Proteomes" id="UP000325438"/>
    </source>
</evidence>
<feature type="region of interest" description="Disordered" evidence="6">
    <location>
        <begin position="1"/>
        <end position="59"/>
    </location>
</feature>
<dbReference type="InterPro" id="IPR011049">
    <property type="entry name" value="Serralysin-like_metalloprot_C"/>
</dbReference>
<keyword evidence="5" id="KW-0106">Calcium</keyword>
<dbReference type="AlphaFoldDB" id="A0A5N7JQQ2"/>